<dbReference type="PANTHER" id="PTHR30319:SF1">
    <property type="entry name" value="TRANSCRIPTIONAL REPRESSOR PAAX"/>
    <property type="match status" value="1"/>
</dbReference>
<feature type="domain" description="Transcriptional repressor PaaX-like N-terminal" evidence="1">
    <location>
        <begin position="20"/>
        <end position="87"/>
    </location>
</feature>
<evidence type="ECO:0000259" key="1">
    <source>
        <dbReference type="Pfam" id="PF07848"/>
    </source>
</evidence>
<organism evidence="4 5">
    <name type="scientific">Undibacterium arcticum</name>
    <dbReference type="NCBI Taxonomy" id="1762892"/>
    <lineage>
        <taxon>Bacteria</taxon>
        <taxon>Pseudomonadati</taxon>
        <taxon>Pseudomonadota</taxon>
        <taxon>Betaproteobacteria</taxon>
        <taxon>Burkholderiales</taxon>
        <taxon>Oxalobacteraceae</taxon>
        <taxon>Undibacterium</taxon>
    </lineage>
</organism>
<feature type="domain" description="Transcriptional repressor PaaX-like central Cas2-like" evidence="3">
    <location>
        <begin position="106"/>
        <end position="178"/>
    </location>
</feature>
<feature type="domain" description="Transcriptional repressor PaaX-like C-terminal" evidence="2">
    <location>
        <begin position="194"/>
        <end position="291"/>
    </location>
</feature>
<dbReference type="PANTHER" id="PTHR30319">
    <property type="entry name" value="PHENYLACETIC ACID REGULATOR-RELATED TRANSCRIPTIONAL REPRESSOR"/>
    <property type="match status" value="1"/>
</dbReference>
<evidence type="ECO:0000259" key="3">
    <source>
        <dbReference type="Pfam" id="PF20803"/>
    </source>
</evidence>
<dbReference type="PIRSF" id="PIRSF020623">
    <property type="entry name" value="PaaX"/>
    <property type="match status" value="1"/>
</dbReference>
<dbReference type="Gene3D" id="1.20.58.1460">
    <property type="match status" value="1"/>
</dbReference>
<dbReference type="RefSeq" id="WP_390326626.1">
    <property type="nucleotide sequence ID" value="NZ_JBHRTP010000008.1"/>
</dbReference>
<dbReference type="Proteomes" id="UP001595530">
    <property type="component" value="Unassembled WGS sequence"/>
</dbReference>
<proteinExistence type="predicted"/>
<dbReference type="Pfam" id="PF07848">
    <property type="entry name" value="PaaX"/>
    <property type="match status" value="1"/>
</dbReference>
<keyword evidence="5" id="KW-1185">Reference proteome</keyword>
<dbReference type="Pfam" id="PF20803">
    <property type="entry name" value="PaaX_M"/>
    <property type="match status" value="1"/>
</dbReference>
<dbReference type="EMBL" id="JBHRTP010000008">
    <property type="protein sequence ID" value="MFC3107207.1"/>
    <property type="molecule type" value="Genomic_DNA"/>
</dbReference>
<name>A0ABV7F075_9BURK</name>
<dbReference type="Gene3D" id="1.10.10.10">
    <property type="entry name" value="Winged helix-like DNA-binding domain superfamily/Winged helix DNA-binding domain"/>
    <property type="match status" value="1"/>
</dbReference>
<dbReference type="InterPro" id="IPR013225">
    <property type="entry name" value="PaaX_C"/>
</dbReference>
<dbReference type="InterPro" id="IPR036388">
    <property type="entry name" value="WH-like_DNA-bd_sf"/>
</dbReference>
<evidence type="ECO:0000313" key="5">
    <source>
        <dbReference type="Proteomes" id="UP001595530"/>
    </source>
</evidence>
<accession>A0ABV7F075</accession>
<reference evidence="5" key="1">
    <citation type="journal article" date="2019" name="Int. J. Syst. Evol. Microbiol.">
        <title>The Global Catalogue of Microorganisms (GCM) 10K type strain sequencing project: providing services to taxonomists for standard genome sequencing and annotation.</title>
        <authorList>
            <consortium name="The Broad Institute Genomics Platform"/>
            <consortium name="The Broad Institute Genome Sequencing Center for Infectious Disease"/>
            <person name="Wu L."/>
            <person name="Ma J."/>
        </authorList>
    </citation>
    <scope>NUCLEOTIDE SEQUENCE [LARGE SCALE GENOMIC DNA]</scope>
    <source>
        <strain evidence="5">KCTC 42986</strain>
    </source>
</reference>
<dbReference type="InterPro" id="IPR048846">
    <property type="entry name" value="PaaX-like_central"/>
</dbReference>
<dbReference type="InterPro" id="IPR012906">
    <property type="entry name" value="PaaX-like_N"/>
</dbReference>
<protein>
    <submittedName>
        <fullName evidence="4">Phenylacetic acid degradation operon negative regulatory protein PaaX</fullName>
    </submittedName>
</protein>
<sequence>MTNPPLQNWLQQLMSSDPLRAKSLVTTVFGDAIAPHGGAVWLGSLIELLAPFGISDRLVRTSVFRLAEEDWLQASREGRRSSYTITAPALRRFERAFRRIYAPLHRSWDGNWTLAFAAGGNLNAAERGALRKELVWEGFCLIAPGVFGHPSGDPEALEDILQRLNVQGKLFVCSASELANVSARPLRELVEHGWELDGVVQGYQRFIAQFAPLRDLLDLLDAQQTAAASAQLEPALAFMLRTLLIHAFRRVQLHDPQLPLALLPAAWPGTSAYELCRDLYQRTHAAAEQYLVATLQREDQHAAEAAPFFYQRFGGLHRSADRSADRSSA</sequence>
<dbReference type="Pfam" id="PF08223">
    <property type="entry name" value="PaaX_C"/>
    <property type="match status" value="1"/>
</dbReference>
<comment type="caution">
    <text evidence="4">The sequence shown here is derived from an EMBL/GenBank/DDBJ whole genome shotgun (WGS) entry which is preliminary data.</text>
</comment>
<dbReference type="InterPro" id="IPR011965">
    <property type="entry name" value="PaaX_trns_reg"/>
</dbReference>
<dbReference type="NCBIfam" id="TIGR02277">
    <property type="entry name" value="PaaX_trns_reg"/>
    <property type="match status" value="1"/>
</dbReference>
<gene>
    <name evidence="4" type="primary">paaX</name>
    <name evidence="4" type="ORF">ACFOFO_04375</name>
</gene>
<evidence type="ECO:0000313" key="4">
    <source>
        <dbReference type="EMBL" id="MFC3107207.1"/>
    </source>
</evidence>
<dbReference type="Gene3D" id="3.30.70.2650">
    <property type="match status" value="1"/>
</dbReference>
<evidence type="ECO:0000259" key="2">
    <source>
        <dbReference type="Pfam" id="PF08223"/>
    </source>
</evidence>